<dbReference type="EMBL" id="MSIE01000025">
    <property type="protein sequence ID" value="OLF16790.1"/>
    <property type="molecule type" value="Genomic_DNA"/>
</dbReference>
<accession>A0A1Q8CR05</accession>
<proteinExistence type="predicted"/>
<dbReference type="AlphaFoldDB" id="A0A1Q8CR05"/>
<dbReference type="STRING" id="1912961.BU204_15105"/>
<comment type="caution">
    <text evidence="2">The sequence shown here is derived from an EMBL/GenBank/DDBJ whole genome shotgun (WGS) entry which is preliminary data.</text>
</comment>
<evidence type="ECO:0000313" key="3">
    <source>
        <dbReference type="Proteomes" id="UP000185596"/>
    </source>
</evidence>
<dbReference type="Proteomes" id="UP000185596">
    <property type="component" value="Unassembled WGS sequence"/>
</dbReference>
<keyword evidence="1" id="KW-0472">Membrane</keyword>
<evidence type="ECO:0000256" key="1">
    <source>
        <dbReference type="SAM" id="Phobius"/>
    </source>
</evidence>
<name>A0A1Q8CR05_9PSEU</name>
<keyword evidence="1" id="KW-0812">Transmembrane</keyword>
<gene>
    <name evidence="2" type="ORF">BU204_15105</name>
</gene>
<protein>
    <submittedName>
        <fullName evidence="2">Uncharacterized protein</fullName>
    </submittedName>
</protein>
<keyword evidence="1" id="KW-1133">Transmembrane helix</keyword>
<dbReference type="RefSeq" id="WP_075126300.1">
    <property type="nucleotide sequence ID" value="NZ_MSIE01000025.1"/>
</dbReference>
<organism evidence="2 3">
    <name type="scientific">Actinophytocola xanthii</name>
    <dbReference type="NCBI Taxonomy" id="1912961"/>
    <lineage>
        <taxon>Bacteria</taxon>
        <taxon>Bacillati</taxon>
        <taxon>Actinomycetota</taxon>
        <taxon>Actinomycetes</taxon>
        <taxon>Pseudonocardiales</taxon>
        <taxon>Pseudonocardiaceae</taxon>
    </lineage>
</organism>
<keyword evidence="3" id="KW-1185">Reference proteome</keyword>
<reference evidence="2 3" key="1">
    <citation type="submission" date="2016-12" db="EMBL/GenBank/DDBJ databases">
        <title>The draft genome sequence of Actinophytocola sp. 11-183.</title>
        <authorList>
            <person name="Wang W."/>
            <person name="Yuan L."/>
        </authorList>
    </citation>
    <scope>NUCLEOTIDE SEQUENCE [LARGE SCALE GENOMIC DNA]</scope>
    <source>
        <strain evidence="2 3">11-183</strain>
    </source>
</reference>
<feature type="transmembrane region" description="Helical" evidence="1">
    <location>
        <begin position="43"/>
        <end position="62"/>
    </location>
</feature>
<dbReference type="OrthoDB" id="3602945at2"/>
<evidence type="ECO:0000313" key="2">
    <source>
        <dbReference type="EMBL" id="OLF16790.1"/>
    </source>
</evidence>
<sequence length="337" mass="36047">MDIEKLIAETFRAHEHEAPDGDAVLAAARERVDRRRFVRSRPLLVAAAAAVLTVVAVVVVGADRSVRQADQTAARGSEAAAPQVVQDLKMPFSLGWLPQGSAAYSLERMAAVPAPEDPSLPLFGGEYQLTVTTGGQKLYVGVQELKMSPPEGAVFKSGPGRAVTVAGRRGVESANPGGEHGYELYLAHPDRGSLYVHVSGNVAPARLVEVGRRIAENVRFPGSATVTPTFGLHDLPPDRRICGFGVQPPSDHVPKPITEYNLGTCTDARDIVVQTRFEQPLGTAGRLVLGRATREVSVDGYHTLWVLDAVDDTSIAIAGHVPMTELYDIADRLVLPS</sequence>